<dbReference type="GO" id="GO:0031992">
    <property type="term" value="F:energy transducer activity"/>
    <property type="evidence" value="ECO:0007669"/>
    <property type="project" value="TreeGrafter"/>
</dbReference>
<feature type="region of interest" description="Disordered" evidence="10">
    <location>
        <begin position="89"/>
        <end position="111"/>
    </location>
</feature>
<dbReference type="Gene3D" id="3.30.1150.10">
    <property type="match status" value="1"/>
</dbReference>
<feature type="compositionally biased region" description="Pro residues" evidence="10">
    <location>
        <begin position="92"/>
        <end position="109"/>
    </location>
</feature>
<dbReference type="AlphaFoldDB" id="A0A562KIX4"/>
<evidence type="ECO:0000313" key="13">
    <source>
        <dbReference type="EMBL" id="TWH95304.1"/>
    </source>
</evidence>
<evidence type="ECO:0000256" key="2">
    <source>
        <dbReference type="ARBA" id="ARBA00006555"/>
    </source>
</evidence>
<dbReference type="Pfam" id="PF03544">
    <property type="entry name" value="TonB_C"/>
    <property type="match status" value="1"/>
</dbReference>
<feature type="transmembrane region" description="Helical" evidence="11">
    <location>
        <begin position="53"/>
        <end position="71"/>
    </location>
</feature>
<dbReference type="Proteomes" id="UP000316624">
    <property type="component" value="Unassembled WGS sequence"/>
</dbReference>
<dbReference type="EMBL" id="VLKK01000004">
    <property type="protein sequence ID" value="TWH95304.1"/>
    <property type="molecule type" value="Genomic_DNA"/>
</dbReference>
<evidence type="ECO:0000256" key="3">
    <source>
        <dbReference type="ARBA" id="ARBA00022448"/>
    </source>
</evidence>
<keyword evidence="5" id="KW-0997">Cell inner membrane</keyword>
<feature type="region of interest" description="Disordered" evidence="10">
    <location>
        <begin position="1"/>
        <end position="47"/>
    </location>
</feature>
<dbReference type="InterPro" id="IPR051045">
    <property type="entry name" value="TonB-dependent_transducer"/>
</dbReference>
<comment type="caution">
    <text evidence="13">The sequence shown here is derived from an EMBL/GenBank/DDBJ whole genome shotgun (WGS) entry which is preliminary data.</text>
</comment>
<dbReference type="SUPFAM" id="SSF74653">
    <property type="entry name" value="TolA/TonB C-terminal domain"/>
    <property type="match status" value="1"/>
</dbReference>
<protein>
    <submittedName>
        <fullName evidence="13">Outer membrane transport energization protein TonB (TC 2.C.1.1.1)</fullName>
    </submittedName>
</protein>
<feature type="region of interest" description="Disordered" evidence="10">
    <location>
        <begin position="145"/>
        <end position="164"/>
    </location>
</feature>
<dbReference type="NCBIfam" id="TIGR01352">
    <property type="entry name" value="tonB_Cterm"/>
    <property type="match status" value="1"/>
</dbReference>
<dbReference type="GO" id="GO:0098797">
    <property type="term" value="C:plasma membrane protein complex"/>
    <property type="evidence" value="ECO:0007669"/>
    <property type="project" value="TreeGrafter"/>
</dbReference>
<organism evidence="13 14">
    <name type="scientific">Sphingobium wenxiniae (strain DSM 21828 / CGMCC 1.7748 / JZ-1)</name>
    <dbReference type="NCBI Taxonomy" id="595605"/>
    <lineage>
        <taxon>Bacteria</taxon>
        <taxon>Pseudomonadati</taxon>
        <taxon>Pseudomonadota</taxon>
        <taxon>Alphaproteobacteria</taxon>
        <taxon>Sphingomonadales</taxon>
        <taxon>Sphingomonadaceae</taxon>
        <taxon>Sphingobium</taxon>
    </lineage>
</organism>
<evidence type="ECO:0000256" key="9">
    <source>
        <dbReference type="ARBA" id="ARBA00023136"/>
    </source>
</evidence>
<keyword evidence="8 11" id="KW-1133">Transmembrane helix</keyword>
<evidence type="ECO:0000313" key="14">
    <source>
        <dbReference type="Proteomes" id="UP000316624"/>
    </source>
</evidence>
<evidence type="ECO:0000256" key="1">
    <source>
        <dbReference type="ARBA" id="ARBA00004383"/>
    </source>
</evidence>
<dbReference type="PANTHER" id="PTHR33446:SF2">
    <property type="entry name" value="PROTEIN TONB"/>
    <property type="match status" value="1"/>
</dbReference>
<comment type="subcellular location">
    <subcellularLocation>
        <location evidence="1">Cell inner membrane</location>
        <topology evidence="1">Single-pass membrane protein</topology>
        <orientation evidence="1">Periplasmic side</orientation>
    </subcellularLocation>
</comment>
<evidence type="ECO:0000259" key="12">
    <source>
        <dbReference type="PROSITE" id="PS52015"/>
    </source>
</evidence>
<evidence type="ECO:0000256" key="4">
    <source>
        <dbReference type="ARBA" id="ARBA00022475"/>
    </source>
</evidence>
<evidence type="ECO:0000256" key="11">
    <source>
        <dbReference type="SAM" id="Phobius"/>
    </source>
</evidence>
<dbReference type="GO" id="GO:0055085">
    <property type="term" value="P:transmembrane transport"/>
    <property type="evidence" value="ECO:0007669"/>
    <property type="project" value="InterPro"/>
</dbReference>
<dbReference type="PANTHER" id="PTHR33446">
    <property type="entry name" value="PROTEIN TONB-RELATED"/>
    <property type="match status" value="1"/>
</dbReference>
<keyword evidence="3" id="KW-0813">Transport</keyword>
<evidence type="ECO:0000256" key="7">
    <source>
        <dbReference type="ARBA" id="ARBA00022927"/>
    </source>
</evidence>
<evidence type="ECO:0000256" key="8">
    <source>
        <dbReference type="ARBA" id="ARBA00022989"/>
    </source>
</evidence>
<dbReference type="PROSITE" id="PS52015">
    <property type="entry name" value="TONB_CTD"/>
    <property type="match status" value="1"/>
</dbReference>
<evidence type="ECO:0000256" key="6">
    <source>
        <dbReference type="ARBA" id="ARBA00022692"/>
    </source>
</evidence>
<feature type="compositionally biased region" description="Pro residues" evidence="10">
    <location>
        <begin position="145"/>
        <end position="157"/>
    </location>
</feature>
<proteinExistence type="inferred from homology"/>
<dbReference type="InterPro" id="IPR037682">
    <property type="entry name" value="TonB_C"/>
</dbReference>
<evidence type="ECO:0000256" key="5">
    <source>
        <dbReference type="ARBA" id="ARBA00022519"/>
    </source>
</evidence>
<keyword evidence="9 11" id="KW-0472">Membrane</keyword>
<accession>A0A562KIX4</accession>
<comment type="similarity">
    <text evidence="2">Belongs to the TonB family.</text>
</comment>
<keyword evidence="6 11" id="KW-0812">Transmembrane</keyword>
<keyword evidence="4" id="KW-1003">Cell membrane</keyword>
<dbReference type="RefSeq" id="WP_145072500.1">
    <property type="nucleotide sequence ID" value="NZ_JACIIY010000020.1"/>
</dbReference>
<feature type="compositionally biased region" description="Basic and acidic residues" evidence="10">
    <location>
        <begin position="1"/>
        <end position="11"/>
    </location>
</feature>
<gene>
    <name evidence="13" type="ORF">IQ35_01560</name>
</gene>
<dbReference type="GO" id="GO:0015031">
    <property type="term" value="P:protein transport"/>
    <property type="evidence" value="ECO:0007669"/>
    <property type="project" value="UniProtKB-KW"/>
</dbReference>
<dbReference type="InterPro" id="IPR006260">
    <property type="entry name" value="TonB/TolA_C"/>
</dbReference>
<reference evidence="13 14" key="1">
    <citation type="journal article" date="2015" name="Stand. Genomic Sci.">
        <title>Genomic Encyclopedia of Bacterial and Archaeal Type Strains, Phase III: the genomes of soil and plant-associated and newly described type strains.</title>
        <authorList>
            <person name="Whitman W.B."/>
            <person name="Woyke T."/>
            <person name="Klenk H.P."/>
            <person name="Zhou Y."/>
            <person name="Lilburn T.G."/>
            <person name="Beck B.J."/>
            <person name="De Vos P."/>
            <person name="Vandamme P."/>
            <person name="Eisen J.A."/>
            <person name="Garrity G."/>
            <person name="Hugenholtz P."/>
            <person name="Kyrpides N.C."/>
        </authorList>
    </citation>
    <scope>NUCLEOTIDE SEQUENCE [LARGE SCALE GENOMIC DNA]</scope>
    <source>
        <strain evidence="13 14">CGMCC 1.7748</strain>
    </source>
</reference>
<keyword evidence="14" id="KW-1185">Reference proteome</keyword>
<name>A0A562KIX4_SPHWJ</name>
<sequence length="256" mass="27325">MLSVAEDRIDDMLDLPASRQFPDPRRPGQNTRAPQPSRAAEAGRFGQRRGPNLPAILLIVAVHAALIFAMMQVRQHVIAVREARLTVVNLTPPAPPPPSEETPPPPPSKPEIVAPAPLVQMPVPPVQLVATTPIPVPVPSPVPVKAAPAPPAPPAPPSTVQGGDLATQMVSGKPPRYPIESRRKREQGTVVLSLTLGIDGAVESVAVAQSSGFKRLDDAARDAVRGWRWRPTVRDGEPVRVRGVVEIPFVLRVDAA</sequence>
<evidence type="ECO:0000256" key="10">
    <source>
        <dbReference type="SAM" id="MobiDB-lite"/>
    </source>
</evidence>
<feature type="domain" description="TonB C-terminal" evidence="12">
    <location>
        <begin position="162"/>
        <end position="256"/>
    </location>
</feature>
<keyword evidence="7" id="KW-0653">Protein transport</keyword>